<dbReference type="PROSITE" id="PS51645">
    <property type="entry name" value="PHR_CRY_ALPHA_BETA"/>
    <property type="match status" value="1"/>
</dbReference>
<gene>
    <name evidence="3" type="ORF">B0H94_1106</name>
</gene>
<dbReference type="PANTHER" id="PTHR11455:SF9">
    <property type="entry name" value="CRYPTOCHROME CIRCADIAN CLOCK 5 ISOFORM X1"/>
    <property type="match status" value="1"/>
</dbReference>
<feature type="binding site" evidence="1">
    <location>
        <position position="230"/>
    </location>
    <ligand>
        <name>FAD</name>
        <dbReference type="ChEBI" id="CHEBI:57692"/>
    </ligand>
</feature>
<dbReference type="RefSeq" id="WP_106589203.1">
    <property type="nucleotide sequence ID" value="NZ_PYAV01000010.1"/>
</dbReference>
<feature type="domain" description="Photolyase/cryptochrome alpha/beta" evidence="2">
    <location>
        <begin position="3"/>
        <end position="137"/>
    </location>
</feature>
<feature type="binding site" evidence="1">
    <location>
        <begin position="243"/>
        <end position="247"/>
    </location>
    <ligand>
        <name>FAD</name>
        <dbReference type="ChEBI" id="CHEBI:57692"/>
    </ligand>
</feature>
<proteinExistence type="predicted"/>
<dbReference type="GO" id="GO:0003904">
    <property type="term" value="F:deoxyribodipyrimidine photo-lyase activity"/>
    <property type="evidence" value="ECO:0007669"/>
    <property type="project" value="TreeGrafter"/>
</dbReference>
<evidence type="ECO:0000256" key="1">
    <source>
        <dbReference type="PIRSR" id="PIRSR602081-1"/>
    </source>
</evidence>
<dbReference type="InterPro" id="IPR036134">
    <property type="entry name" value="Crypto/Photolyase_FAD-like_sf"/>
</dbReference>
<dbReference type="EMBL" id="PYAV01000010">
    <property type="protein sequence ID" value="PSL43531.1"/>
    <property type="molecule type" value="Genomic_DNA"/>
</dbReference>
<dbReference type="Gene3D" id="3.40.50.620">
    <property type="entry name" value="HUPs"/>
    <property type="match status" value="1"/>
</dbReference>
<dbReference type="InterPro" id="IPR006050">
    <property type="entry name" value="DNA_photolyase_N"/>
</dbReference>
<keyword evidence="3" id="KW-0456">Lyase</keyword>
<keyword evidence="4" id="KW-1185">Reference proteome</keyword>
<dbReference type="Pfam" id="PF00875">
    <property type="entry name" value="DNA_photolyase"/>
    <property type="match status" value="1"/>
</dbReference>
<accession>A0A2P8HBM0</accession>
<comment type="caution">
    <text evidence="3">The sequence shown here is derived from an EMBL/GenBank/DDBJ whole genome shotgun (WGS) entry which is preliminary data.</text>
</comment>
<dbReference type="InterPro" id="IPR002081">
    <property type="entry name" value="Cryptochrome/DNA_photolyase_1"/>
</dbReference>
<dbReference type="Proteomes" id="UP000242310">
    <property type="component" value="Unassembled WGS sequence"/>
</dbReference>
<evidence type="ECO:0000313" key="4">
    <source>
        <dbReference type="Proteomes" id="UP000242310"/>
    </source>
</evidence>
<dbReference type="Gene3D" id="1.25.40.80">
    <property type="match status" value="1"/>
</dbReference>
<dbReference type="InterPro" id="IPR014729">
    <property type="entry name" value="Rossmann-like_a/b/a_fold"/>
</dbReference>
<dbReference type="AlphaFoldDB" id="A0A2P8HBM0"/>
<evidence type="ECO:0000259" key="2">
    <source>
        <dbReference type="PROSITE" id="PS51645"/>
    </source>
</evidence>
<dbReference type="GO" id="GO:0003677">
    <property type="term" value="F:DNA binding"/>
    <property type="evidence" value="ECO:0007669"/>
    <property type="project" value="TreeGrafter"/>
</dbReference>
<comment type="cofactor">
    <cofactor evidence="1">
        <name>FAD</name>
        <dbReference type="ChEBI" id="CHEBI:57692"/>
    </cofactor>
    <text evidence="1">Binds 1 FAD per subunit.</text>
</comment>
<evidence type="ECO:0000313" key="3">
    <source>
        <dbReference type="EMBL" id="PSL43531.1"/>
    </source>
</evidence>
<sequence>MAKRKAVWFRHDLRTLDHPPLTEALQTNEPVIAVAFIASDISAWRDDTFGQCNLIQQRFYYEALLDLHLHLEQLNVPLIVIESDPEDQWEALIEQLNIDGVYFHDEPQPFNRQTTETLTQQLKTSGVDIYSSFSKTLYNPGVTNTAQIKPPASLRDLIYKADVKKQTRKTFSPPHPQKDMVEADAHNVSAQILEQRLQCLAGPSEFIGGTTAGQARLRAFTKENGALDHYVEMREGIKPLDESVKLSPWISSGCLSPAMVYEAVQASQTAPAKAKNSIYHDLLFRDHLIFQAMIYEEHANSTIEPGAYCSITKEAYRWAAGKTENEEVNQIIQRIKETGFASSAERKNIVDYFFSLPTVDRRFCGAFFARNLIDYEATVSTGNLLTIAADAETPTSTL</sequence>
<dbReference type="GO" id="GO:0071949">
    <property type="term" value="F:FAD binding"/>
    <property type="evidence" value="ECO:0007669"/>
    <property type="project" value="TreeGrafter"/>
</dbReference>
<dbReference type="SUPFAM" id="SSF48173">
    <property type="entry name" value="Cryptochrome/photolyase FAD-binding domain"/>
    <property type="match status" value="1"/>
</dbReference>
<dbReference type="OrthoDB" id="9772484at2"/>
<reference evidence="3 4" key="1">
    <citation type="submission" date="2018-03" db="EMBL/GenBank/DDBJ databases">
        <title>Genomic Encyclopedia of Type Strains, Phase III (KMG-III): the genomes of soil and plant-associated and newly described type strains.</title>
        <authorList>
            <person name="Whitman W."/>
        </authorList>
    </citation>
    <scope>NUCLEOTIDE SEQUENCE [LARGE SCALE GENOMIC DNA]</scope>
    <source>
        <strain evidence="3 4">CGMCC 1.07653</strain>
    </source>
</reference>
<keyword evidence="1" id="KW-0274">FAD</keyword>
<name>A0A2P8HBM0_9BACI</name>
<keyword evidence="1" id="KW-0285">Flavoprotein</keyword>
<dbReference type="PANTHER" id="PTHR11455">
    <property type="entry name" value="CRYPTOCHROME"/>
    <property type="match status" value="1"/>
</dbReference>
<organism evidence="3 4">
    <name type="scientific">Salsuginibacillus halophilus</name>
    <dbReference type="NCBI Taxonomy" id="517424"/>
    <lineage>
        <taxon>Bacteria</taxon>
        <taxon>Bacillati</taxon>
        <taxon>Bacillota</taxon>
        <taxon>Bacilli</taxon>
        <taxon>Bacillales</taxon>
        <taxon>Bacillaceae</taxon>
        <taxon>Salsuginibacillus</taxon>
    </lineage>
</organism>
<dbReference type="InterPro" id="IPR036155">
    <property type="entry name" value="Crypto/Photolyase_N_sf"/>
</dbReference>
<dbReference type="SUPFAM" id="SSF52425">
    <property type="entry name" value="Cryptochrome/photolyase, N-terminal domain"/>
    <property type="match status" value="1"/>
</dbReference>
<dbReference type="Gene3D" id="1.10.579.10">
    <property type="entry name" value="DNA Cyclobutane Dipyrimidine Photolyase, subunit A, domain 3"/>
    <property type="match status" value="1"/>
</dbReference>
<protein>
    <submittedName>
        <fullName evidence="3">Deoxyribodipyrimidine photo-lyase (Single-stranded DNA-specific)</fullName>
    </submittedName>
</protein>